<dbReference type="EMBL" id="QRJH01000004">
    <property type="protein sequence ID" value="RHH18426.1"/>
    <property type="molecule type" value="Genomic_DNA"/>
</dbReference>
<dbReference type="PANTHER" id="PTHR43404">
    <property type="entry name" value="LIPOPOLYSACCHARIDE CHOLINEPHOSPHOTRANSFERASE LICD"/>
    <property type="match status" value="1"/>
</dbReference>
<comment type="caution">
    <text evidence="2">The sequence shown here is derived from an EMBL/GenBank/DDBJ whole genome shotgun (WGS) entry which is preliminary data.</text>
</comment>
<evidence type="ECO:0000313" key="2">
    <source>
        <dbReference type="EMBL" id="RHH18426.1"/>
    </source>
</evidence>
<dbReference type="PANTHER" id="PTHR43404:SF2">
    <property type="entry name" value="LIPOPOLYSACCHARIDE CHOLINEPHOSPHOTRANSFERASE LICD"/>
    <property type="match status" value="1"/>
</dbReference>
<proteinExistence type="predicted"/>
<feature type="domain" description="LicD/FKTN/FKRP nucleotidyltransferase" evidence="1">
    <location>
        <begin position="23"/>
        <end position="244"/>
    </location>
</feature>
<dbReference type="AlphaFoldDB" id="A0A414W1B8"/>
<reference evidence="2 3" key="1">
    <citation type="submission" date="2018-08" db="EMBL/GenBank/DDBJ databases">
        <title>A genome reference for cultivated species of the human gut microbiota.</title>
        <authorList>
            <person name="Zou Y."/>
            <person name="Xue W."/>
            <person name="Luo G."/>
        </authorList>
    </citation>
    <scope>NUCLEOTIDE SEQUENCE [LARGE SCALE GENOMIC DNA]</scope>
    <source>
        <strain evidence="2 3">AM18-2AC</strain>
    </source>
</reference>
<protein>
    <submittedName>
        <fullName evidence="2">LicD family protein</fullName>
    </submittedName>
</protein>
<dbReference type="InterPro" id="IPR007074">
    <property type="entry name" value="LicD/FKTN/FKRP_NTP_transf"/>
</dbReference>
<evidence type="ECO:0000259" key="1">
    <source>
        <dbReference type="Pfam" id="PF04991"/>
    </source>
</evidence>
<organism evidence="2 3">
    <name type="scientific">Blautia obeum</name>
    <dbReference type="NCBI Taxonomy" id="40520"/>
    <lineage>
        <taxon>Bacteria</taxon>
        <taxon>Bacillati</taxon>
        <taxon>Bacillota</taxon>
        <taxon>Clostridia</taxon>
        <taxon>Lachnospirales</taxon>
        <taxon>Lachnospiraceae</taxon>
        <taxon>Blautia</taxon>
    </lineage>
</organism>
<gene>
    <name evidence="2" type="ORF">DW222_08755</name>
</gene>
<dbReference type="Proteomes" id="UP000284024">
    <property type="component" value="Unassembled WGS sequence"/>
</dbReference>
<dbReference type="GO" id="GO:0009100">
    <property type="term" value="P:glycoprotein metabolic process"/>
    <property type="evidence" value="ECO:0007669"/>
    <property type="project" value="UniProtKB-ARBA"/>
</dbReference>
<name>A0A414W1B8_9FIRM</name>
<dbReference type="RefSeq" id="WP_118034780.1">
    <property type="nucleotide sequence ID" value="NZ_QRJH01000004.1"/>
</dbReference>
<dbReference type="InterPro" id="IPR052942">
    <property type="entry name" value="LPS_cholinephosphotransferase"/>
</dbReference>
<evidence type="ECO:0000313" key="3">
    <source>
        <dbReference type="Proteomes" id="UP000284024"/>
    </source>
</evidence>
<dbReference type="Pfam" id="PF04991">
    <property type="entry name" value="LicD"/>
    <property type="match status" value="1"/>
</dbReference>
<sequence length="268" mass="31727">MKVEIKIIQKTILQILIEVDDFCRRENIMYMLSGGTCLGAVREKGFISWDDDADIMMLRADYERFLTKISSNFSDKYVVSSFVTDDKWQRPYTKIWDKRTKAIQINSTEESTGIGIDVFPIDNIPNDNRLCKIWFYKMKFYNILRNSSRRSDFYPGEKYRCFKRVLDFFTKRKGTLYFAKKIEHIAKKYATDDCVNVGAVMALNYWEKEIIPKKCLDSVMYIDFEDVKLPIPVGYDEYLTNLYGDYMNPPKDKIDHSDVQELEIENFE</sequence>
<accession>A0A414W1B8</accession>